<dbReference type="AlphaFoldDB" id="A0A023D2H5"/>
<dbReference type="PANTHER" id="PTHR42781:SF1">
    <property type="entry name" value="THIAMINE IMPORT ATP-BINDING PROTEIN THIQ"/>
    <property type="match status" value="1"/>
</dbReference>
<name>A0A023D2H5_ACIMT</name>
<dbReference type="InterPro" id="IPR027417">
    <property type="entry name" value="P-loop_NTPase"/>
</dbReference>
<dbReference type="GO" id="GO:0016887">
    <property type="term" value="F:ATP hydrolysis activity"/>
    <property type="evidence" value="ECO:0007669"/>
    <property type="project" value="InterPro"/>
</dbReference>
<dbReference type="PROSITE" id="PS50893">
    <property type="entry name" value="ABC_TRANSPORTER_2"/>
    <property type="match status" value="1"/>
</dbReference>
<dbReference type="Gene3D" id="3.40.50.300">
    <property type="entry name" value="P-loop containing nucleotide triphosphate hydrolases"/>
    <property type="match status" value="1"/>
</dbReference>
<dbReference type="Proteomes" id="UP000019760">
    <property type="component" value="Unassembled WGS sequence"/>
</dbReference>
<evidence type="ECO:0000313" key="7">
    <source>
        <dbReference type="EMBL" id="GAJ28264.1"/>
    </source>
</evidence>
<keyword evidence="3" id="KW-0997">Cell inner membrane</keyword>
<dbReference type="PANTHER" id="PTHR42781">
    <property type="entry name" value="SPERMIDINE/PUTRESCINE IMPORT ATP-BINDING PROTEIN POTA"/>
    <property type="match status" value="1"/>
</dbReference>
<dbReference type="SUPFAM" id="SSF52540">
    <property type="entry name" value="P-loop containing nucleoside triphosphate hydrolases"/>
    <property type="match status" value="1"/>
</dbReference>
<comment type="caution">
    <text evidence="7">The sequence shown here is derived from an EMBL/GenBank/DDBJ whole genome shotgun (WGS) entry which is preliminary data.</text>
</comment>
<evidence type="ECO:0000259" key="6">
    <source>
        <dbReference type="PROSITE" id="PS50893"/>
    </source>
</evidence>
<keyword evidence="1" id="KW-0813">Transport</keyword>
<protein>
    <submittedName>
        <fullName evidence="7">ABC transporter spermidine/putrescine permease</fullName>
    </submittedName>
</protein>
<dbReference type="OrthoDB" id="7280760at2"/>
<evidence type="ECO:0000256" key="1">
    <source>
        <dbReference type="ARBA" id="ARBA00022448"/>
    </source>
</evidence>
<dbReference type="SUPFAM" id="SSF50331">
    <property type="entry name" value="MOP-like"/>
    <property type="match status" value="1"/>
</dbReference>
<feature type="domain" description="ABC transporter" evidence="6">
    <location>
        <begin position="1"/>
        <end position="223"/>
    </location>
</feature>
<dbReference type="InterPro" id="IPR013611">
    <property type="entry name" value="Transp-assoc_OB_typ2"/>
</dbReference>
<dbReference type="InterPro" id="IPR003439">
    <property type="entry name" value="ABC_transporter-like_ATP-bd"/>
</dbReference>
<keyword evidence="4" id="KW-1278">Translocase</keyword>
<dbReference type="Pfam" id="PF08402">
    <property type="entry name" value="TOBE_2"/>
    <property type="match status" value="1"/>
</dbReference>
<reference evidence="8" key="1">
    <citation type="journal article" date="2014" name="FEMS Microbiol. Lett.">
        <title>Draft Genomic DNA Sequence of the Facultatively Methylotrophic Bacterium Acidomonas methanolica type strain MB58.</title>
        <authorList>
            <person name="Higashiura N."/>
            <person name="Hadano H."/>
            <person name="Hirakawa H."/>
            <person name="Matsutani M."/>
            <person name="Takabe S."/>
            <person name="Matsushita K."/>
            <person name="Azuma Y."/>
        </authorList>
    </citation>
    <scope>NUCLEOTIDE SEQUENCE [LARGE SCALE GENOMIC DNA]</scope>
    <source>
        <strain evidence="8">MB58</strain>
    </source>
</reference>
<evidence type="ECO:0000256" key="5">
    <source>
        <dbReference type="ARBA" id="ARBA00023136"/>
    </source>
</evidence>
<evidence type="ECO:0000313" key="8">
    <source>
        <dbReference type="Proteomes" id="UP000019760"/>
    </source>
</evidence>
<proteinExistence type="predicted"/>
<evidence type="ECO:0000256" key="4">
    <source>
        <dbReference type="ARBA" id="ARBA00022967"/>
    </source>
</evidence>
<keyword evidence="8" id="KW-1185">Reference proteome</keyword>
<dbReference type="RefSeq" id="WP_052511695.1">
    <property type="nucleotide sequence ID" value="NZ_BAND01000017.1"/>
</dbReference>
<keyword evidence="5" id="KW-0472">Membrane</keyword>
<evidence type="ECO:0000256" key="2">
    <source>
        <dbReference type="ARBA" id="ARBA00022475"/>
    </source>
</evidence>
<evidence type="ECO:0000256" key="3">
    <source>
        <dbReference type="ARBA" id="ARBA00022519"/>
    </source>
</evidence>
<reference evidence="7 8" key="2">
    <citation type="journal article" date="2014" name="FEMS Microbiol. Lett.">
        <title>Draft genomic DNA sequence of the facultatively methylotrophic bacterium Acidomonas methanolica type strain MB58.</title>
        <authorList>
            <person name="Higashiura N."/>
            <person name="Hadano H."/>
            <person name="Hirakawa H."/>
            <person name="Matsutani M."/>
            <person name="Takabe S."/>
            <person name="Matsushita K."/>
            <person name="Azuma Y."/>
        </authorList>
    </citation>
    <scope>NUCLEOTIDE SEQUENCE [LARGE SCALE GENOMIC DNA]</scope>
    <source>
        <strain evidence="7 8">MB58</strain>
    </source>
</reference>
<dbReference type="GO" id="GO:0043190">
    <property type="term" value="C:ATP-binding cassette (ABC) transporter complex"/>
    <property type="evidence" value="ECO:0007669"/>
    <property type="project" value="InterPro"/>
</dbReference>
<dbReference type="EMBL" id="BAND01000017">
    <property type="protein sequence ID" value="GAJ28264.1"/>
    <property type="molecule type" value="Genomic_DNA"/>
</dbReference>
<dbReference type="InterPro" id="IPR050093">
    <property type="entry name" value="ABC_SmlMolc_Importer"/>
</dbReference>
<accession>A0A023D2H5</accession>
<gene>
    <name evidence="7" type="ORF">Amme_017_005</name>
</gene>
<keyword evidence="2" id="KW-1003">Cell membrane</keyword>
<dbReference type="GO" id="GO:0005524">
    <property type="term" value="F:ATP binding"/>
    <property type="evidence" value="ECO:0007669"/>
    <property type="project" value="InterPro"/>
</dbReference>
<dbReference type="InterPro" id="IPR008995">
    <property type="entry name" value="Mo/tungstate-bd_C_term_dom"/>
</dbReference>
<dbReference type="Pfam" id="PF00005">
    <property type="entry name" value="ABC_tran"/>
    <property type="match status" value="1"/>
</dbReference>
<sequence>MTFPFLAFDSLALEMSRGERVALLAESAAELARLSDLITGQLVPSPGAQRLAGTEIGALPPWRRAIGLVSPRFPLLHRLDLAANLALPLRARSLDRATCAARVNHLLALTRLDSAARRQPRALSAEETFRALLARALAPEPSLLLLETPFDGLEPAARRRADSLLGTLLPALNITTLLLTTEREDALRFGGRIAILADGRVVQIADPATLFDRPAHPRVAVGFGGANALPGQVQDIVDDIARVRLRDGAEAEGIASPGLMPDAPCLLCVRPDRIAPHFGPALFTEDGEHLLAATLQETLHMGDHIRLRFRLADGSDLVVSRPPLQSQRPPRPGARAQLAWPAAQAVAFPMPREL</sequence>
<organism evidence="7 8">
    <name type="scientific">Acidomonas methanolica NBRC 104435</name>
    <dbReference type="NCBI Taxonomy" id="1231351"/>
    <lineage>
        <taxon>Bacteria</taxon>
        <taxon>Pseudomonadati</taxon>
        <taxon>Pseudomonadota</taxon>
        <taxon>Alphaproteobacteria</taxon>
        <taxon>Acetobacterales</taxon>
        <taxon>Acetobacteraceae</taxon>
        <taxon>Acidomonas</taxon>
    </lineage>
</organism>
<dbReference type="GO" id="GO:0022857">
    <property type="term" value="F:transmembrane transporter activity"/>
    <property type="evidence" value="ECO:0007669"/>
    <property type="project" value="InterPro"/>
</dbReference>